<feature type="chain" id="PRO_5017609265" description="L,D-transpeptidase" evidence="1">
    <location>
        <begin position="30"/>
        <end position="292"/>
    </location>
</feature>
<gene>
    <name evidence="2" type="ORF">DIC66_08360</name>
</gene>
<evidence type="ECO:0000256" key="1">
    <source>
        <dbReference type="SAM" id="SignalP"/>
    </source>
</evidence>
<evidence type="ECO:0008006" key="4">
    <source>
        <dbReference type="Google" id="ProtNLM"/>
    </source>
</evidence>
<reference evidence="2 3" key="1">
    <citation type="submission" date="2018-05" db="EMBL/GenBank/DDBJ databases">
        <title>Rhodoferax soyangensis sp.nov., isolated from an oligotrophic freshwater lake.</title>
        <authorList>
            <person name="Park M."/>
        </authorList>
    </citation>
    <scope>NUCLEOTIDE SEQUENCE [LARGE SCALE GENOMIC DNA]</scope>
    <source>
        <strain evidence="2 3">IMCC26218</strain>
    </source>
</reference>
<dbReference type="RefSeq" id="WP_117176045.1">
    <property type="nucleotide sequence ID" value="NZ_QFZK01000004.1"/>
</dbReference>
<organism evidence="2 3">
    <name type="scientific">Rhodoferax lacus</name>
    <dbReference type="NCBI Taxonomy" id="2184758"/>
    <lineage>
        <taxon>Bacteria</taxon>
        <taxon>Pseudomonadati</taxon>
        <taxon>Pseudomonadota</taxon>
        <taxon>Betaproteobacteria</taxon>
        <taxon>Burkholderiales</taxon>
        <taxon>Comamonadaceae</taxon>
        <taxon>Rhodoferax</taxon>
    </lineage>
</organism>
<name>A0A3E1RCQ5_9BURK</name>
<accession>A0A3E1RCQ5</accession>
<protein>
    <recommendedName>
        <fullName evidence="4">L,D-transpeptidase</fullName>
    </recommendedName>
</protein>
<dbReference type="Proteomes" id="UP000260665">
    <property type="component" value="Unassembled WGS sequence"/>
</dbReference>
<evidence type="ECO:0000313" key="2">
    <source>
        <dbReference type="EMBL" id="RFO97147.1"/>
    </source>
</evidence>
<dbReference type="OrthoDB" id="5449026at2"/>
<evidence type="ECO:0000313" key="3">
    <source>
        <dbReference type="Proteomes" id="UP000260665"/>
    </source>
</evidence>
<dbReference type="AlphaFoldDB" id="A0A3E1RCQ5"/>
<keyword evidence="3" id="KW-1185">Reference proteome</keyword>
<comment type="caution">
    <text evidence="2">The sequence shown here is derived from an EMBL/GenBank/DDBJ whole genome shotgun (WGS) entry which is preliminary data.</text>
</comment>
<dbReference type="EMBL" id="QFZK01000004">
    <property type="protein sequence ID" value="RFO97147.1"/>
    <property type="molecule type" value="Genomic_DNA"/>
</dbReference>
<feature type="signal peptide" evidence="1">
    <location>
        <begin position="1"/>
        <end position="29"/>
    </location>
</feature>
<proteinExistence type="predicted"/>
<sequence length="292" mass="32018">MTHDPAAKRLRRLLCLAALLLCTSTVGHAAAVAVSDDAALKSWSQHFAEEVDHRLEVPPDAQQAYITRLQQALTEAQIDDTSAQAFVLVDRSPQVQAAFVVLRTPSNAWHWLGATAVSTGKVGQYEHFVTPLGVFAHTLANPDFRAEGTYNKNKIRGYGLKGLRVFDFGWQTAERGWGEGGKSLMRLQMHATDPTTLEGRLGTVQSEGCVRIPTTLNRFLDQHGVLDAQYEAALAEGQKLWIIKPGRALIPWPGNYLVVVDSGATERPAWSPLPVIARPVKPARKASAKKLR</sequence>
<keyword evidence="1" id="KW-0732">Signal</keyword>